<reference evidence="3 4" key="1">
    <citation type="journal article" date="2016" name="Nat. Commun.">
        <title>Thousands of microbial genomes shed light on interconnected biogeochemical processes in an aquifer system.</title>
        <authorList>
            <person name="Anantharaman K."/>
            <person name="Brown C.T."/>
            <person name="Hug L.A."/>
            <person name="Sharon I."/>
            <person name="Castelle C.J."/>
            <person name="Probst A.J."/>
            <person name="Thomas B.C."/>
            <person name="Singh A."/>
            <person name="Wilkins M.J."/>
            <person name="Karaoz U."/>
            <person name="Brodie E.L."/>
            <person name="Williams K.H."/>
            <person name="Hubbard S.S."/>
            <person name="Banfield J.F."/>
        </authorList>
    </citation>
    <scope>NUCLEOTIDE SEQUENCE [LARGE SCALE GENOMIC DNA]</scope>
</reference>
<dbReference type="InterPro" id="IPR029058">
    <property type="entry name" value="AB_hydrolase_fold"/>
</dbReference>
<evidence type="ECO:0000313" key="4">
    <source>
        <dbReference type="Proteomes" id="UP000177785"/>
    </source>
</evidence>
<organism evidence="3 4">
    <name type="scientific">Candidatus Ryanbacteria bacterium RIFCSPHIGHO2_01_FULL_48_27</name>
    <dbReference type="NCBI Taxonomy" id="1802115"/>
    <lineage>
        <taxon>Bacteria</taxon>
        <taxon>Candidatus Ryaniibacteriota</taxon>
    </lineage>
</organism>
<feature type="transmembrane region" description="Helical" evidence="2">
    <location>
        <begin position="26"/>
        <end position="45"/>
    </location>
</feature>
<sequence>MPTNNQPVLFVADPIDIPQPENSRGIVSIFVAVMGLVALGGYGVYKLKMGGGGQSKSTEKEKNDESRCLNLKKLMEEKLRELTDVRGQMESKLKEKAREEIREALAGTPAAKALALVERAEKEYARLEQLYNTCMIEFQTKKRLFLVHGWDGAPEDAWFPWLKRELEGGGFHVEAPAMPNPEWPKIEAWVSHLARVVGEVDEHTFFVGHSIGCQAIMRYIESLPKDKKVGGVVFVAGFFTLMNLENDEAKEIARPWLETPIDFEKVRRHTQKFFALFSDDDGDVPVGNKELFAERLGADTLMEHAKGHFSKGDGVTEIPVVLEQILKFAE</sequence>
<protein>
    <submittedName>
        <fullName evidence="3">Uncharacterized protein</fullName>
    </submittedName>
</protein>
<dbReference type="Proteomes" id="UP000177785">
    <property type="component" value="Unassembled WGS sequence"/>
</dbReference>
<keyword evidence="2" id="KW-1133">Transmembrane helix</keyword>
<evidence type="ECO:0000313" key="3">
    <source>
        <dbReference type="EMBL" id="OGZ45518.1"/>
    </source>
</evidence>
<name>A0A1G2G6M1_9BACT</name>
<accession>A0A1G2G6M1</accession>
<dbReference type="Gene3D" id="3.40.50.1820">
    <property type="entry name" value="alpha/beta hydrolase"/>
    <property type="match status" value="1"/>
</dbReference>
<proteinExistence type="predicted"/>
<dbReference type="PANTHER" id="PTHR15394">
    <property type="entry name" value="SERINE HYDROLASE RBBP9"/>
    <property type="match status" value="1"/>
</dbReference>
<dbReference type="PANTHER" id="PTHR15394:SF3">
    <property type="entry name" value="SERINE HYDROLASE RBBP9"/>
    <property type="match status" value="1"/>
</dbReference>
<comment type="caution">
    <text evidence="3">The sequence shown here is derived from an EMBL/GenBank/DDBJ whole genome shotgun (WGS) entry which is preliminary data.</text>
</comment>
<dbReference type="STRING" id="1802115.A2756_00675"/>
<dbReference type="AlphaFoldDB" id="A0A1G2G6M1"/>
<keyword evidence="2" id="KW-0812">Transmembrane</keyword>
<keyword evidence="2" id="KW-0472">Membrane</keyword>
<feature type="coiled-coil region" evidence="1">
    <location>
        <begin position="72"/>
        <end position="137"/>
    </location>
</feature>
<dbReference type="GO" id="GO:0016787">
    <property type="term" value="F:hydrolase activity"/>
    <property type="evidence" value="ECO:0007669"/>
    <property type="project" value="InterPro"/>
</dbReference>
<gene>
    <name evidence="3" type="ORF">A2756_00675</name>
</gene>
<evidence type="ECO:0000256" key="2">
    <source>
        <dbReference type="SAM" id="Phobius"/>
    </source>
</evidence>
<dbReference type="InterPro" id="IPR010662">
    <property type="entry name" value="RBBP9/YdeN"/>
</dbReference>
<keyword evidence="1" id="KW-0175">Coiled coil</keyword>
<dbReference type="Pfam" id="PF06821">
    <property type="entry name" value="Ser_hydrolase"/>
    <property type="match status" value="1"/>
</dbReference>
<evidence type="ECO:0000256" key="1">
    <source>
        <dbReference type="SAM" id="Coils"/>
    </source>
</evidence>
<dbReference type="EMBL" id="MHNL01000006">
    <property type="protein sequence ID" value="OGZ45518.1"/>
    <property type="molecule type" value="Genomic_DNA"/>
</dbReference>
<dbReference type="SUPFAM" id="SSF53474">
    <property type="entry name" value="alpha/beta-Hydrolases"/>
    <property type="match status" value="1"/>
</dbReference>